<feature type="transmembrane region" description="Helical" evidence="1">
    <location>
        <begin position="185"/>
        <end position="207"/>
    </location>
</feature>
<evidence type="ECO:0008006" key="4">
    <source>
        <dbReference type="Google" id="ProtNLM"/>
    </source>
</evidence>
<evidence type="ECO:0000256" key="1">
    <source>
        <dbReference type="SAM" id="Phobius"/>
    </source>
</evidence>
<reference evidence="2" key="2">
    <citation type="submission" date="2020-09" db="EMBL/GenBank/DDBJ databases">
        <authorList>
            <person name="Sun Q."/>
            <person name="Ohkuma M."/>
        </authorList>
    </citation>
    <scope>NUCLEOTIDE SEQUENCE</scope>
    <source>
        <strain evidence="2">JCM 3091</strain>
    </source>
</reference>
<accession>A0A8J3FJU6</accession>
<proteinExistence type="predicted"/>
<keyword evidence="3" id="KW-1185">Reference proteome</keyword>
<keyword evidence="1" id="KW-0472">Membrane</keyword>
<feature type="transmembrane region" description="Helical" evidence="1">
    <location>
        <begin position="6"/>
        <end position="25"/>
    </location>
</feature>
<sequence length="259" mass="28471">MLADLPLWAVMAVIIVGLTAFAVGLQAVIRRWIPEIQTRRHNDVAGFLAAVIGVIYAVTVGFIIAEQWDNFTDAKERTYREAFSLGAIAEGSSVLGPAQQAKYTEAVLTYNRAVLHWWPKQGHSETEAQTRDAQTLEPLYTLVGQAQPASEAQRAFVQETTAELGQVARDREDRLHRAGQAHLEWPLWVLIAFASAVVLVFCALFGLETRWLHYTMITGVAFAVASNLMLVVLLNHPLSGALRVSPDSYASVVEDLSTG</sequence>
<evidence type="ECO:0000313" key="2">
    <source>
        <dbReference type="EMBL" id="GGK40194.1"/>
    </source>
</evidence>
<dbReference type="AlphaFoldDB" id="A0A8J3FJU6"/>
<keyword evidence="1" id="KW-0812">Transmembrane</keyword>
<organism evidence="2 3">
    <name type="scientific">Pilimelia terevasa</name>
    <dbReference type="NCBI Taxonomy" id="53372"/>
    <lineage>
        <taxon>Bacteria</taxon>
        <taxon>Bacillati</taxon>
        <taxon>Actinomycetota</taxon>
        <taxon>Actinomycetes</taxon>
        <taxon>Micromonosporales</taxon>
        <taxon>Micromonosporaceae</taxon>
        <taxon>Pilimelia</taxon>
    </lineage>
</organism>
<dbReference type="Pfam" id="PF14023">
    <property type="entry name" value="Bestrophin-like"/>
    <property type="match status" value="1"/>
</dbReference>
<keyword evidence="1" id="KW-1133">Transmembrane helix</keyword>
<dbReference type="InterPro" id="IPR025333">
    <property type="entry name" value="DUF4239"/>
</dbReference>
<feature type="transmembrane region" description="Helical" evidence="1">
    <location>
        <begin position="45"/>
        <end position="65"/>
    </location>
</feature>
<feature type="transmembrane region" description="Helical" evidence="1">
    <location>
        <begin position="214"/>
        <end position="234"/>
    </location>
</feature>
<name>A0A8J3FJU6_9ACTN</name>
<dbReference type="Proteomes" id="UP000662200">
    <property type="component" value="Unassembled WGS sequence"/>
</dbReference>
<protein>
    <recommendedName>
        <fullName evidence="4">DUF4239 domain-containing protein</fullName>
    </recommendedName>
</protein>
<dbReference type="EMBL" id="BMQC01000017">
    <property type="protein sequence ID" value="GGK40194.1"/>
    <property type="molecule type" value="Genomic_DNA"/>
</dbReference>
<comment type="caution">
    <text evidence="2">The sequence shown here is derived from an EMBL/GenBank/DDBJ whole genome shotgun (WGS) entry which is preliminary data.</text>
</comment>
<evidence type="ECO:0000313" key="3">
    <source>
        <dbReference type="Proteomes" id="UP000662200"/>
    </source>
</evidence>
<gene>
    <name evidence="2" type="ORF">GCM10010124_36160</name>
</gene>
<reference evidence="2" key="1">
    <citation type="journal article" date="2014" name="Int. J. Syst. Evol. Microbiol.">
        <title>Complete genome sequence of Corynebacterium casei LMG S-19264T (=DSM 44701T), isolated from a smear-ripened cheese.</title>
        <authorList>
            <consortium name="US DOE Joint Genome Institute (JGI-PGF)"/>
            <person name="Walter F."/>
            <person name="Albersmeier A."/>
            <person name="Kalinowski J."/>
            <person name="Ruckert C."/>
        </authorList>
    </citation>
    <scope>NUCLEOTIDE SEQUENCE</scope>
    <source>
        <strain evidence="2">JCM 3091</strain>
    </source>
</reference>